<evidence type="ECO:0000256" key="2">
    <source>
        <dbReference type="ARBA" id="ARBA00024446"/>
    </source>
</evidence>
<dbReference type="PANTHER" id="PTHR33941:SF11">
    <property type="entry name" value="BACTERIAL MICROCOMPARTMENT SHELL PROTEIN PDUJ"/>
    <property type="match status" value="1"/>
</dbReference>
<dbReference type="OrthoDB" id="9812608at2"/>
<evidence type="ECO:0000313" key="6">
    <source>
        <dbReference type="EMBL" id="ODV55725.1"/>
    </source>
</evidence>
<evidence type="ECO:0000259" key="5">
    <source>
        <dbReference type="PROSITE" id="PS51930"/>
    </source>
</evidence>
<dbReference type="InterPro" id="IPR037233">
    <property type="entry name" value="CcmK-like_sf"/>
</dbReference>
<dbReference type="SMART" id="SM00877">
    <property type="entry name" value="BMC"/>
    <property type="match status" value="1"/>
</dbReference>
<feature type="region of interest" description="Disordered" evidence="4">
    <location>
        <begin position="88"/>
        <end position="122"/>
    </location>
</feature>
<dbReference type="InterPro" id="IPR000249">
    <property type="entry name" value="BMC_dom"/>
</dbReference>
<dbReference type="PROSITE" id="PS51930">
    <property type="entry name" value="BMC_2"/>
    <property type="match status" value="1"/>
</dbReference>
<evidence type="ECO:0000256" key="3">
    <source>
        <dbReference type="PROSITE-ProRule" id="PRU01278"/>
    </source>
</evidence>
<protein>
    <submittedName>
        <fullName evidence="6">Ethanolamine utilization protein</fullName>
    </submittedName>
</protein>
<dbReference type="InterPro" id="IPR050575">
    <property type="entry name" value="BMC_shell"/>
</dbReference>
<dbReference type="SUPFAM" id="SSF143414">
    <property type="entry name" value="CcmK-like"/>
    <property type="match status" value="1"/>
</dbReference>
<evidence type="ECO:0000256" key="1">
    <source>
        <dbReference type="ARBA" id="ARBA00024322"/>
    </source>
</evidence>
<evidence type="ECO:0000256" key="4">
    <source>
        <dbReference type="SAM" id="MobiDB-lite"/>
    </source>
</evidence>
<accession>A0A1E4R5H6</accession>
<dbReference type="AlphaFoldDB" id="A0A1E4R5H6"/>
<sequence length="122" mass="12553">MSSAIGMIETKGLVGSYEAADAMIKASDVTIVKQEFVDGGIVTVVVKGDVGSVQAAVEAGKAAAMRVGELLGAHVIPRPDEEVFQMINGPEAPKKKPVSASTSTRAKKTIEATPATDNRGEA</sequence>
<dbReference type="Proteomes" id="UP000094784">
    <property type="component" value="Unassembled WGS sequence"/>
</dbReference>
<evidence type="ECO:0000313" key="7">
    <source>
        <dbReference type="Proteomes" id="UP000094784"/>
    </source>
</evidence>
<feature type="domain" description="BMC" evidence="5">
    <location>
        <begin position="4"/>
        <end position="88"/>
    </location>
</feature>
<comment type="caution">
    <text evidence="6">The sequence shown here is derived from an EMBL/GenBank/DDBJ whole genome shotgun (WGS) entry which is preliminary data.</text>
</comment>
<dbReference type="Gene3D" id="3.30.70.1710">
    <property type="match status" value="1"/>
</dbReference>
<name>A0A1E4R5H6_9BACI</name>
<organism evidence="6 7">
    <name type="scientific">Lysinibacillus fusiformis</name>
    <dbReference type="NCBI Taxonomy" id="28031"/>
    <lineage>
        <taxon>Bacteria</taxon>
        <taxon>Bacillati</taxon>
        <taxon>Bacillota</taxon>
        <taxon>Bacilli</taxon>
        <taxon>Bacillales</taxon>
        <taxon>Bacillaceae</taxon>
        <taxon>Lysinibacillus</taxon>
    </lineage>
</organism>
<dbReference type="PANTHER" id="PTHR33941">
    <property type="entry name" value="PROPANEDIOL UTILIZATION PROTEIN PDUA"/>
    <property type="match status" value="1"/>
</dbReference>
<comment type="subcellular location">
    <subcellularLocation>
        <location evidence="1">Bacterial microcompartment</location>
    </subcellularLocation>
</comment>
<dbReference type="EMBL" id="MECQ01000001">
    <property type="protein sequence ID" value="ODV55725.1"/>
    <property type="molecule type" value="Genomic_DNA"/>
</dbReference>
<reference evidence="6 7" key="1">
    <citation type="submission" date="2016-09" db="EMBL/GenBank/DDBJ databases">
        <title>Draft genome sequence of the soil isolate, Lysinibacillus fusiformis M5, a potential hypoxanthine producer.</title>
        <authorList>
            <person name="Gallegos-Monterrosa R."/>
            <person name="Maroti G."/>
            <person name="Balint B."/>
            <person name="Kovacs A.T."/>
        </authorList>
    </citation>
    <scope>NUCLEOTIDE SEQUENCE [LARGE SCALE GENOMIC DNA]</scope>
    <source>
        <strain evidence="6 7">M5</strain>
    </source>
</reference>
<dbReference type="InterPro" id="IPR044872">
    <property type="entry name" value="CcmK/CsoS1_BMC"/>
</dbReference>
<keyword evidence="2" id="KW-1283">Bacterial microcompartment</keyword>
<dbReference type="CDD" id="cd07045">
    <property type="entry name" value="BMC_CcmK_like"/>
    <property type="match status" value="1"/>
</dbReference>
<comment type="similarity">
    <text evidence="3">Belongs to the bacterial microcompartments protein family.</text>
</comment>
<dbReference type="RefSeq" id="WP_069480777.1">
    <property type="nucleotide sequence ID" value="NZ_JACUVP010000001.1"/>
</dbReference>
<gene>
    <name evidence="6" type="ORF">BG258_07320</name>
</gene>
<dbReference type="Pfam" id="PF00936">
    <property type="entry name" value="BMC"/>
    <property type="match status" value="1"/>
</dbReference>
<proteinExistence type="inferred from homology"/>
<dbReference type="GO" id="GO:0031469">
    <property type="term" value="C:bacterial microcompartment"/>
    <property type="evidence" value="ECO:0007669"/>
    <property type="project" value="UniProtKB-SubCell"/>
</dbReference>